<dbReference type="InterPro" id="IPR001647">
    <property type="entry name" value="HTH_TetR"/>
</dbReference>
<protein>
    <submittedName>
        <fullName evidence="4">Transcriptional regulator, TetR family protein</fullName>
    </submittedName>
</protein>
<dbReference type="HOGENOM" id="CLU_2618212_0_0_11"/>
<keyword evidence="1 2" id="KW-0238">DNA-binding</keyword>
<evidence type="ECO:0000313" key="5">
    <source>
        <dbReference type="Proteomes" id="UP000008004"/>
    </source>
</evidence>
<evidence type="ECO:0000259" key="3">
    <source>
        <dbReference type="PROSITE" id="PS50977"/>
    </source>
</evidence>
<dbReference type="SUPFAM" id="SSF46689">
    <property type="entry name" value="Homeodomain-like"/>
    <property type="match status" value="1"/>
</dbReference>
<reference evidence="4 5" key="1">
    <citation type="journal article" date="2012" name="J. Bacteriol.">
        <title>Complete genome sequence of Mycobacterium intracellulare strain ATCC 13950T.</title>
        <authorList>
            <person name="Kim B.J."/>
            <person name="Choi B.S."/>
            <person name="Lim J.S."/>
            <person name="Choi I.Y."/>
            <person name="Lee J.H."/>
            <person name="Chun J."/>
            <person name="Kook Y.H."/>
            <person name="Kim B.J."/>
        </authorList>
    </citation>
    <scope>NUCLEOTIDE SEQUENCE [LARGE SCALE GENOMIC DNA]</scope>
    <source>
        <strain evidence="5">ATCC 13950 / DSM 43223 / JCM 6384 / NCTC 13025 / 3600</strain>
    </source>
</reference>
<dbReference type="KEGG" id="mia:OCU_18870"/>
<name>H8IR85_MYCIA</name>
<dbReference type="Pfam" id="PF00440">
    <property type="entry name" value="TetR_N"/>
    <property type="match status" value="1"/>
</dbReference>
<proteinExistence type="predicted"/>
<dbReference type="PROSITE" id="PS50977">
    <property type="entry name" value="HTH_TETR_2"/>
    <property type="match status" value="1"/>
</dbReference>
<sequence length="78" mass="8787">MRISSRLSSSMVTNDQRRRFYRDGIHATGVDQLADHARVSKRMLYKHFSSKAEIVQACLRDMGATRAVPPERALNGPA</sequence>
<dbReference type="Gene3D" id="1.10.357.10">
    <property type="entry name" value="Tetracycline Repressor, domain 2"/>
    <property type="match status" value="1"/>
</dbReference>
<dbReference type="Proteomes" id="UP000008004">
    <property type="component" value="Chromosome"/>
</dbReference>
<gene>
    <name evidence="4" type="ordered locus">OCU_18870</name>
</gene>
<organism evidence="4 5">
    <name type="scientific">Mycobacterium intracellulare (strain ATCC 13950 / DSM 43223 / JCM 6384 / NCTC 13025 / 3600)</name>
    <dbReference type="NCBI Taxonomy" id="487521"/>
    <lineage>
        <taxon>Bacteria</taxon>
        <taxon>Bacillati</taxon>
        <taxon>Actinomycetota</taxon>
        <taxon>Actinomycetes</taxon>
        <taxon>Mycobacteriales</taxon>
        <taxon>Mycobacteriaceae</taxon>
        <taxon>Mycobacterium</taxon>
        <taxon>Mycobacterium avium complex (MAC)</taxon>
    </lineage>
</organism>
<evidence type="ECO:0000256" key="2">
    <source>
        <dbReference type="PROSITE-ProRule" id="PRU00335"/>
    </source>
</evidence>
<accession>H8IR85</accession>
<evidence type="ECO:0000313" key="4">
    <source>
        <dbReference type="EMBL" id="AFC43106.1"/>
    </source>
</evidence>
<feature type="DNA-binding region" description="H-T-H motif" evidence="2">
    <location>
        <begin position="29"/>
        <end position="48"/>
    </location>
</feature>
<dbReference type="PATRIC" id="fig|487521.10.peg.1898"/>
<feature type="domain" description="HTH tetR-type" evidence="3">
    <location>
        <begin position="6"/>
        <end position="66"/>
    </location>
</feature>
<dbReference type="EMBL" id="CP003322">
    <property type="protein sequence ID" value="AFC43106.1"/>
    <property type="molecule type" value="Genomic_DNA"/>
</dbReference>
<evidence type="ECO:0000256" key="1">
    <source>
        <dbReference type="ARBA" id="ARBA00023125"/>
    </source>
</evidence>
<dbReference type="AlphaFoldDB" id="H8IR85"/>
<dbReference type="InterPro" id="IPR009057">
    <property type="entry name" value="Homeodomain-like_sf"/>
</dbReference>
<dbReference type="GO" id="GO:0003677">
    <property type="term" value="F:DNA binding"/>
    <property type="evidence" value="ECO:0007669"/>
    <property type="project" value="UniProtKB-UniRule"/>
</dbReference>